<dbReference type="SUPFAM" id="SSF56112">
    <property type="entry name" value="Protein kinase-like (PK-like)"/>
    <property type="match status" value="1"/>
</dbReference>
<dbReference type="Proteomes" id="UP000789901">
    <property type="component" value="Unassembled WGS sequence"/>
</dbReference>
<organism evidence="2 3">
    <name type="scientific">Gigaspora margarita</name>
    <dbReference type="NCBI Taxonomy" id="4874"/>
    <lineage>
        <taxon>Eukaryota</taxon>
        <taxon>Fungi</taxon>
        <taxon>Fungi incertae sedis</taxon>
        <taxon>Mucoromycota</taxon>
        <taxon>Glomeromycotina</taxon>
        <taxon>Glomeromycetes</taxon>
        <taxon>Diversisporales</taxon>
        <taxon>Gigasporaceae</taxon>
        <taxon>Gigaspora</taxon>
    </lineage>
</organism>
<dbReference type="InterPro" id="IPR015915">
    <property type="entry name" value="Kelch-typ_b-propeller"/>
</dbReference>
<evidence type="ECO:0000313" key="3">
    <source>
        <dbReference type="Proteomes" id="UP000789901"/>
    </source>
</evidence>
<feature type="compositionally biased region" description="Low complexity" evidence="1">
    <location>
        <begin position="355"/>
        <end position="367"/>
    </location>
</feature>
<comment type="caution">
    <text evidence="2">The sequence shown here is derived from an EMBL/GenBank/DDBJ whole genome shotgun (WGS) entry which is preliminary data.</text>
</comment>
<dbReference type="Gene3D" id="3.30.200.20">
    <property type="entry name" value="Phosphorylase Kinase, domain 1"/>
    <property type="match status" value="1"/>
</dbReference>
<protein>
    <submittedName>
        <fullName evidence="2">43134_t:CDS:1</fullName>
    </submittedName>
</protein>
<proteinExistence type="predicted"/>
<dbReference type="EMBL" id="CAJVQB010000157">
    <property type="protein sequence ID" value="CAG8471443.1"/>
    <property type="molecule type" value="Genomic_DNA"/>
</dbReference>
<dbReference type="Gene3D" id="2.120.10.80">
    <property type="entry name" value="Kelch-type beta propeller"/>
    <property type="match status" value="1"/>
</dbReference>
<evidence type="ECO:0000313" key="2">
    <source>
        <dbReference type="EMBL" id="CAG8471443.1"/>
    </source>
</evidence>
<gene>
    <name evidence="2" type="ORF">GMARGA_LOCUS795</name>
</gene>
<dbReference type="InterPro" id="IPR011009">
    <property type="entry name" value="Kinase-like_dom_sf"/>
</dbReference>
<dbReference type="SUPFAM" id="SSF117281">
    <property type="entry name" value="Kelch motif"/>
    <property type="match status" value="1"/>
</dbReference>
<feature type="region of interest" description="Disordered" evidence="1">
    <location>
        <begin position="355"/>
        <end position="375"/>
    </location>
</feature>
<accession>A0ABM8VXI1</accession>
<keyword evidence="3" id="KW-1185">Reference proteome</keyword>
<sequence>MATLDNDRIYFFGGSRPIPITSPAWNQTHQYLSAISRMPFRECHLDVKGEQQYYEIVVWDTNGPGTYGPPLPRRRSTATVIDKNGVIYIFGGRMGVDTGGVTQYFSGGLPTRVSMNEHTIDIFGGTQGYFRQSTSYPTFVLLDVKSEPFQYSSPQTSGMAPPPLSYHLYQNYMIVAFGVSENNVTNDFGPSSNTSADIYIMKLLNYTWVTQFEKASSSNTNHIKLITIISSVVDSAVIIVENEKIKHSQKGFEKTLIKDDEIIKYEFAACKNIRPIEKGGFSTVYSAVYEGKKIALKSLDSEEENKGVSKEFIKEVMHCSLYSIACNVHNEEDDLTKTLLKQASVLKTRRSSFSSSKTSENSITKTSNGTSGRTMSFSSLISSGDSLTRSIKEHFFQRKLENVEELQADLDKILSIEEQKRKEDYLNSLKKSLNI</sequence>
<evidence type="ECO:0000256" key="1">
    <source>
        <dbReference type="SAM" id="MobiDB-lite"/>
    </source>
</evidence>
<reference evidence="2 3" key="1">
    <citation type="submission" date="2021-06" db="EMBL/GenBank/DDBJ databases">
        <authorList>
            <person name="Kallberg Y."/>
            <person name="Tangrot J."/>
            <person name="Rosling A."/>
        </authorList>
    </citation>
    <scope>NUCLEOTIDE SEQUENCE [LARGE SCALE GENOMIC DNA]</scope>
    <source>
        <strain evidence="2 3">120-4 pot B 10/14</strain>
    </source>
</reference>
<name>A0ABM8VXI1_GIGMA</name>